<evidence type="ECO:0000313" key="2">
    <source>
        <dbReference type="Proteomes" id="UP000005361"/>
    </source>
</evidence>
<organism evidence="1 2">
    <name type="scientific">Pelosinus fermentans JBW45</name>
    <dbReference type="NCBI Taxonomy" id="1192197"/>
    <lineage>
        <taxon>Bacteria</taxon>
        <taxon>Bacillati</taxon>
        <taxon>Bacillota</taxon>
        <taxon>Negativicutes</taxon>
        <taxon>Selenomonadales</taxon>
        <taxon>Sporomusaceae</taxon>
        <taxon>Pelosinus</taxon>
    </lineage>
</organism>
<dbReference type="EMBL" id="CP010978">
    <property type="protein sequence ID" value="AJQ26916.1"/>
    <property type="molecule type" value="Genomic_DNA"/>
</dbReference>
<sequence length="142" mass="16544">MSYLIWWTLLKHLRDFAKLQPEMTGIDVRAGAKKPKDPYPCVEFIWDDEDAQNLYKTKEGELTIWCDCWIKNSDKDPAAGYEELCAMQEKACEVIVRWTDAVMEEMNMFINLELNGIVSDGESNRPLCGSRMVLKINWKRCD</sequence>
<dbReference type="OrthoDB" id="1682301at2"/>
<proteinExistence type="predicted"/>
<dbReference type="KEGG" id="pft:JBW_01566"/>
<dbReference type="AlphaFoldDB" id="I9DCG8"/>
<dbReference type="HOGENOM" id="CLU_1813978_0_0_9"/>
<reference evidence="2" key="2">
    <citation type="submission" date="2015-02" db="EMBL/GenBank/DDBJ databases">
        <title>Complete Genome Sequence of Pelosinus fermentans JBW45.</title>
        <authorList>
            <person name="De Leon K.B."/>
            <person name="Utturkar S.M."/>
            <person name="Camilleri L.B."/>
            <person name="Arkin A.P."/>
            <person name="Fields M.W."/>
            <person name="Brown S.D."/>
            <person name="Wall J.D."/>
        </authorList>
    </citation>
    <scope>NUCLEOTIDE SEQUENCE [LARGE SCALE GENOMIC DNA]</scope>
    <source>
        <strain evidence="2">JBW45</strain>
    </source>
</reference>
<dbReference type="RefSeq" id="WP_007959718.1">
    <property type="nucleotide sequence ID" value="NZ_CP010978.1"/>
</dbReference>
<name>I9DCG8_9FIRM</name>
<reference evidence="1 2" key="1">
    <citation type="journal article" date="2015" name="Genome Announc.">
        <title>Complete Genome Sequence of Pelosinus fermentans JBW45, a Member of a Remarkably Competitive Group of Negativicutes in the Firmicutes Phylum.</title>
        <authorList>
            <person name="De Leon K.B."/>
            <person name="Utturkar S.M."/>
            <person name="Camilleri L.B."/>
            <person name="Elias D.A."/>
            <person name="Arkin A.P."/>
            <person name="Fields M.W."/>
            <person name="Brown S.D."/>
            <person name="Wall J.D."/>
        </authorList>
    </citation>
    <scope>NUCLEOTIDE SEQUENCE [LARGE SCALE GENOMIC DNA]</scope>
    <source>
        <strain evidence="1 2">JBW45</strain>
    </source>
</reference>
<gene>
    <name evidence="1" type="ORF">JBW_01566</name>
</gene>
<evidence type="ECO:0000313" key="1">
    <source>
        <dbReference type="EMBL" id="AJQ26916.1"/>
    </source>
</evidence>
<dbReference type="STRING" id="1192197.JBW_01566"/>
<protein>
    <submittedName>
        <fullName evidence="1">Uncharacterized protein</fullName>
    </submittedName>
</protein>
<dbReference type="Proteomes" id="UP000005361">
    <property type="component" value="Chromosome"/>
</dbReference>
<accession>I9DCG8</accession>